<reference evidence="1 2" key="1">
    <citation type="journal article" date="2023" name="IMA Fungus">
        <title>Comparative genomic study of the Penicillium genus elucidates a diverse pangenome and 15 lateral gene transfer events.</title>
        <authorList>
            <person name="Petersen C."/>
            <person name="Sorensen T."/>
            <person name="Nielsen M.R."/>
            <person name="Sondergaard T.E."/>
            <person name="Sorensen J.L."/>
            <person name="Fitzpatrick D.A."/>
            <person name="Frisvad J.C."/>
            <person name="Nielsen K.L."/>
        </authorList>
    </citation>
    <scope>NUCLEOTIDE SEQUENCE [LARGE SCALE GENOMIC DNA]</scope>
    <source>
        <strain evidence="1 2">IBT 3361</strain>
    </source>
</reference>
<comment type="caution">
    <text evidence="1">The sequence shown here is derived from an EMBL/GenBank/DDBJ whole genome shotgun (WGS) entry which is preliminary data.</text>
</comment>
<protein>
    <submittedName>
        <fullName evidence="1">Uncharacterized protein</fullName>
    </submittedName>
</protein>
<proteinExistence type="predicted"/>
<evidence type="ECO:0000313" key="2">
    <source>
        <dbReference type="Proteomes" id="UP001220256"/>
    </source>
</evidence>
<sequence length="136" mass="15638">MLWSSVRAARRMALIVKDRCRLDTLLYNLPVLTAFTYNIPSKSHHKFGDQTAGSPWCLKEFCRRSKKRAEQVIHPFAIIAAERINFDVKLSILVFHSHKDMTVPVRVVATDPPVRRRVRTTKQVVVPPHTVKPIDV</sequence>
<evidence type="ECO:0000313" key="1">
    <source>
        <dbReference type="EMBL" id="KAJ5282683.1"/>
    </source>
</evidence>
<name>A0ABQ8WUK3_PENCH</name>
<organism evidence="1 2">
    <name type="scientific">Penicillium chrysogenum</name>
    <name type="common">Penicillium notatum</name>
    <dbReference type="NCBI Taxonomy" id="5076"/>
    <lineage>
        <taxon>Eukaryota</taxon>
        <taxon>Fungi</taxon>
        <taxon>Dikarya</taxon>
        <taxon>Ascomycota</taxon>
        <taxon>Pezizomycotina</taxon>
        <taxon>Eurotiomycetes</taxon>
        <taxon>Eurotiomycetidae</taxon>
        <taxon>Eurotiales</taxon>
        <taxon>Aspergillaceae</taxon>
        <taxon>Penicillium</taxon>
        <taxon>Penicillium chrysogenum species complex</taxon>
    </lineage>
</organism>
<keyword evidence="2" id="KW-1185">Reference proteome</keyword>
<dbReference type="EMBL" id="JAPVEB010000001">
    <property type="protein sequence ID" value="KAJ5282683.1"/>
    <property type="molecule type" value="Genomic_DNA"/>
</dbReference>
<dbReference type="Proteomes" id="UP001220256">
    <property type="component" value="Unassembled WGS sequence"/>
</dbReference>
<accession>A0ABQ8WUK3</accession>
<gene>
    <name evidence="1" type="ORF">N7505_000663</name>
</gene>